<proteinExistence type="inferred from homology"/>
<dbReference type="EMBL" id="JAXCLW010000005">
    <property type="protein sequence ID" value="MDY0884580.1"/>
    <property type="molecule type" value="Genomic_DNA"/>
</dbReference>
<evidence type="ECO:0000256" key="3">
    <source>
        <dbReference type="ARBA" id="ARBA00022617"/>
    </source>
</evidence>
<keyword evidence="4" id="KW-0479">Metal-binding</keyword>
<keyword evidence="2" id="KW-0813">Transport</keyword>
<dbReference type="Pfam" id="PF01152">
    <property type="entry name" value="Bac_globin"/>
    <property type="match status" value="1"/>
</dbReference>
<gene>
    <name evidence="7" type="ORF">SMD27_17180</name>
</gene>
<dbReference type="InterPro" id="IPR044203">
    <property type="entry name" value="GlbO/GLB3-like"/>
</dbReference>
<comment type="similarity">
    <text evidence="6">Belongs to the truncated hemoglobin family. Group II subfamily.</text>
</comment>
<organism evidence="7 8">
    <name type="scientific">Dongia soli</name>
    <dbReference type="NCBI Taxonomy" id="600628"/>
    <lineage>
        <taxon>Bacteria</taxon>
        <taxon>Pseudomonadati</taxon>
        <taxon>Pseudomonadota</taxon>
        <taxon>Alphaproteobacteria</taxon>
        <taxon>Rhodospirillales</taxon>
        <taxon>Dongiaceae</taxon>
        <taxon>Dongia</taxon>
    </lineage>
</organism>
<dbReference type="RefSeq" id="WP_320509653.1">
    <property type="nucleotide sequence ID" value="NZ_JAXCLW010000005.1"/>
</dbReference>
<evidence type="ECO:0000256" key="4">
    <source>
        <dbReference type="ARBA" id="ARBA00022723"/>
    </source>
</evidence>
<reference evidence="7 8" key="1">
    <citation type="journal article" date="2016" name="Antonie Van Leeuwenhoek">
        <title>Dongia soli sp. nov., isolated from soil from Dokdo, Korea.</title>
        <authorList>
            <person name="Kim D.U."/>
            <person name="Lee H."/>
            <person name="Kim H."/>
            <person name="Kim S.G."/>
            <person name="Ka J.O."/>
        </authorList>
    </citation>
    <scope>NUCLEOTIDE SEQUENCE [LARGE SCALE GENOMIC DNA]</scope>
    <source>
        <strain evidence="7 8">D78</strain>
    </source>
</reference>
<accession>A0ABU5EEQ6</accession>
<keyword evidence="3" id="KW-0349">Heme</keyword>
<evidence type="ECO:0000313" key="7">
    <source>
        <dbReference type="EMBL" id="MDY0884580.1"/>
    </source>
</evidence>
<protein>
    <submittedName>
        <fullName evidence="7">Group II truncated hemoglobin</fullName>
    </submittedName>
</protein>
<dbReference type="InterPro" id="IPR012292">
    <property type="entry name" value="Globin/Proto"/>
</dbReference>
<sequence>MTVSAKTSLYDLVGGAEGVNRLVETFYDIVEKEPAGHVLLLLHLRGNGVAHSRVEQFNFLSGFLGGPRLYVERHGHSDVREMHAHVEIGSEAHDAWLTCMAMAIDRVGIAADVKERLMGHFRRVTAMLKNRP</sequence>
<comment type="caution">
    <text evidence="7">The sequence shown here is derived from an EMBL/GenBank/DDBJ whole genome shotgun (WGS) entry which is preliminary data.</text>
</comment>
<dbReference type="SUPFAM" id="SSF46458">
    <property type="entry name" value="Globin-like"/>
    <property type="match status" value="1"/>
</dbReference>
<dbReference type="InterPro" id="IPR001486">
    <property type="entry name" value="Hemoglobin_trunc"/>
</dbReference>
<evidence type="ECO:0000313" key="8">
    <source>
        <dbReference type="Proteomes" id="UP001279642"/>
    </source>
</evidence>
<keyword evidence="5" id="KW-0408">Iron</keyword>
<dbReference type="CDD" id="cd14773">
    <property type="entry name" value="TrHb2_PhHbO-like_O"/>
    <property type="match status" value="1"/>
</dbReference>
<evidence type="ECO:0000256" key="5">
    <source>
        <dbReference type="ARBA" id="ARBA00023004"/>
    </source>
</evidence>
<keyword evidence="8" id="KW-1185">Reference proteome</keyword>
<dbReference type="InterPro" id="IPR019795">
    <property type="entry name" value="Globin_bac-like_CS"/>
</dbReference>
<evidence type="ECO:0000256" key="1">
    <source>
        <dbReference type="ARBA" id="ARBA00001971"/>
    </source>
</evidence>
<evidence type="ECO:0000256" key="6">
    <source>
        <dbReference type="ARBA" id="ARBA00034496"/>
    </source>
</evidence>
<dbReference type="PANTHER" id="PTHR47366">
    <property type="entry name" value="TWO-ON-TWO HEMOGLOBIN-3"/>
    <property type="match status" value="1"/>
</dbReference>
<dbReference type="Gene3D" id="1.10.490.10">
    <property type="entry name" value="Globins"/>
    <property type="match status" value="1"/>
</dbReference>
<dbReference type="InterPro" id="IPR009050">
    <property type="entry name" value="Globin-like_sf"/>
</dbReference>
<evidence type="ECO:0000256" key="2">
    <source>
        <dbReference type="ARBA" id="ARBA00022448"/>
    </source>
</evidence>
<comment type="cofactor">
    <cofactor evidence="1">
        <name>heme</name>
        <dbReference type="ChEBI" id="CHEBI:30413"/>
    </cofactor>
</comment>
<name>A0ABU5EEQ6_9PROT</name>
<dbReference type="Proteomes" id="UP001279642">
    <property type="component" value="Unassembled WGS sequence"/>
</dbReference>
<dbReference type="PANTHER" id="PTHR47366:SF1">
    <property type="entry name" value="TWO-ON-TWO HEMOGLOBIN-3"/>
    <property type="match status" value="1"/>
</dbReference>
<dbReference type="PROSITE" id="PS01213">
    <property type="entry name" value="GLOBIN_FAM_2"/>
    <property type="match status" value="1"/>
</dbReference>